<dbReference type="Proteomes" id="UP000885722">
    <property type="component" value="Unassembled WGS sequence"/>
</dbReference>
<feature type="transmembrane region" description="Helical" evidence="1">
    <location>
        <begin position="21"/>
        <end position="54"/>
    </location>
</feature>
<keyword evidence="1" id="KW-0472">Membrane</keyword>
<evidence type="ECO:0000256" key="1">
    <source>
        <dbReference type="SAM" id="Phobius"/>
    </source>
</evidence>
<dbReference type="AlphaFoldDB" id="A0A7V2WL33"/>
<name>A0A7V2WL33_9BACT</name>
<organism evidence="2">
    <name type="scientific">Nitratifractor salsuginis</name>
    <dbReference type="NCBI Taxonomy" id="269261"/>
    <lineage>
        <taxon>Bacteria</taxon>
        <taxon>Pseudomonadati</taxon>
        <taxon>Campylobacterota</taxon>
        <taxon>Epsilonproteobacteria</taxon>
        <taxon>Campylobacterales</taxon>
        <taxon>Sulfurovaceae</taxon>
        <taxon>Nitratifractor</taxon>
    </lineage>
</organism>
<dbReference type="EMBL" id="DRNO01000021">
    <property type="protein sequence ID" value="HFC03283.1"/>
    <property type="molecule type" value="Genomic_DNA"/>
</dbReference>
<sequence>MEKSEKERVVVSGLDIPFWDLVWFMVKLALASIPAMLILYIFIMLFGLLFGGIANLMAPLPGV</sequence>
<protein>
    <submittedName>
        <fullName evidence="2">Uncharacterized protein</fullName>
    </submittedName>
</protein>
<reference evidence="2" key="1">
    <citation type="journal article" date="2020" name="mSystems">
        <title>Genome- and Community-Level Interaction Insights into Carbon Utilization and Element Cycling Functions of Hydrothermarchaeota in Hydrothermal Sediment.</title>
        <authorList>
            <person name="Zhou Z."/>
            <person name="Liu Y."/>
            <person name="Xu W."/>
            <person name="Pan J."/>
            <person name="Luo Z.H."/>
            <person name="Li M."/>
        </authorList>
    </citation>
    <scope>NUCLEOTIDE SEQUENCE [LARGE SCALE GENOMIC DNA]</scope>
    <source>
        <strain evidence="2">HyVt-513</strain>
    </source>
</reference>
<proteinExistence type="predicted"/>
<gene>
    <name evidence="2" type="ORF">ENJ74_00280</name>
</gene>
<comment type="caution">
    <text evidence="2">The sequence shown here is derived from an EMBL/GenBank/DDBJ whole genome shotgun (WGS) entry which is preliminary data.</text>
</comment>
<accession>A0A7V2WL33</accession>
<keyword evidence="1" id="KW-1133">Transmembrane helix</keyword>
<evidence type="ECO:0000313" key="2">
    <source>
        <dbReference type="EMBL" id="HFC03283.1"/>
    </source>
</evidence>
<keyword evidence="1" id="KW-0812">Transmembrane</keyword>